<dbReference type="Proteomes" id="UP000298781">
    <property type="component" value="Chromosome"/>
</dbReference>
<sequence>MTANDDTHELSLDGGPLVRRGEAERTCIVNRQAATPDRLMRFVVGPDEAVVPDLKARLPGRGAWLTPTRVALAEAIKRKLFARAFKRDVTVSAELPDLIDRLLENQALEALSLANKAGAVVTGFAKVDAAIAKGHLAGLVHATDAGDDGVRKMAQAIYRNRDDEDDALPRVALFTSTQLDLALGRMNVVHAALLAGGPSSNFLARCTALEVFRTGDLTGGASPASVNEPKH</sequence>
<evidence type="ECO:0000313" key="3">
    <source>
        <dbReference type="Proteomes" id="UP000298781"/>
    </source>
</evidence>
<dbReference type="OrthoDB" id="9799836at2"/>
<dbReference type="PANTHER" id="PTHR34215">
    <property type="entry name" value="BLL0784 PROTEIN"/>
    <property type="match status" value="1"/>
</dbReference>
<name>A0A4D7B0I0_9HYPH</name>
<dbReference type="InterPro" id="IPR035931">
    <property type="entry name" value="YlxR-like_sf"/>
</dbReference>
<gene>
    <name evidence="2" type="ORF">E8M01_09905</name>
</gene>
<dbReference type="InterPro" id="IPR029064">
    <property type="entry name" value="Ribosomal_eL30-like_sf"/>
</dbReference>
<dbReference type="NCBIfam" id="NF006622">
    <property type="entry name" value="PRK09190.1"/>
    <property type="match status" value="1"/>
</dbReference>
<dbReference type="KEGG" id="pstg:E8M01_09905"/>
<feature type="domain" description="YlxR" evidence="1">
    <location>
        <begin position="25"/>
        <end position="96"/>
    </location>
</feature>
<dbReference type="CDD" id="cd00279">
    <property type="entry name" value="YlxR"/>
    <property type="match status" value="1"/>
</dbReference>
<dbReference type="EMBL" id="CP039690">
    <property type="protein sequence ID" value="QCI64523.1"/>
    <property type="molecule type" value="Genomic_DNA"/>
</dbReference>
<dbReference type="SUPFAM" id="SSF55315">
    <property type="entry name" value="L30e-like"/>
    <property type="match status" value="1"/>
</dbReference>
<dbReference type="InterPro" id="IPR037465">
    <property type="entry name" value="YlxR"/>
</dbReference>
<protein>
    <submittedName>
        <fullName evidence="2">RNA-binding protein</fullName>
    </submittedName>
</protein>
<reference evidence="2 3" key="1">
    <citation type="submission" date="2019-04" db="EMBL/GenBank/DDBJ databases">
        <title>Phreatobacter aquaticus sp. nov.</title>
        <authorList>
            <person name="Choi A."/>
        </authorList>
    </citation>
    <scope>NUCLEOTIDE SEQUENCE [LARGE SCALE GENOMIC DNA]</scope>
    <source>
        <strain evidence="2 3">KCTC 52518</strain>
    </source>
</reference>
<dbReference type="RefSeq" id="WP_136959976.1">
    <property type="nucleotide sequence ID" value="NZ_CP039690.1"/>
</dbReference>
<accession>A0A4D7B0I0</accession>
<dbReference type="Pfam" id="PF04296">
    <property type="entry name" value="YlxR"/>
    <property type="match status" value="1"/>
</dbReference>
<proteinExistence type="predicted"/>
<evidence type="ECO:0000259" key="1">
    <source>
        <dbReference type="Pfam" id="PF04296"/>
    </source>
</evidence>
<evidence type="ECO:0000313" key="2">
    <source>
        <dbReference type="EMBL" id="QCI64523.1"/>
    </source>
</evidence>
<dbReference type="Gene3D" id="3.30.1230.10">
    <property type="entry name" value="YlxR-like"/>
    <property type="match status" value="1"/>
</dbReference>
<organism evidence="2 3">
    <name type="scientific">Phreatobacter stygius</name>
    <dbReference type="NCBI Taxonomy" id="1940610"/>
    <lineage>
        <taxon>Bacteria</taxon>
        <taxon>Pseudomonadati</taxon>
        <taxon>Pseudomonadota</taxon>
        <taxon>Alphaproteobacteria</taxon>
        <taxon>Hyphomicrobiales</taxon>
        <taxon>Phreatobacteraceae</taxon>
        <taxon>Phreatobacter</taxon>
    </lineage>
</organism>
<dbReference type="InterPro" id="IPR007393">
    <property type="entry name" value="YlxR_dom"/>
</dbReference>
<dbReference type="PANTHER" id="PTHR34215:SF1">
    <property type="entry name" value="YLXR DOMAIN-CONTAINING PROTEIN"/>
    <property type="match status" value="1"/>
</dbReference>
<dbReference type="SUPFAM" id="SSF64376">
    <property type="entry name" value="YlxR-like"/>
    <property type="match status" value="1"/>
</dbReference>
<dbReference type="AlphaFoldDB" id="A0A4D7B0I0"/>
<keyword evidence="3" id="KW-1185">Reference proteome</keyword>
<dbReference type="Gene3D" id="3.30.1330.30">
    <property type="match status" value="1"/>
</dbReference>